<dbReference type="InterPro" id="IPR052883">
    <property type="entry name" value="Hisactophilin"/>
</dbReference>
<dbReference type="InterPro" id="IPR036259">
    <property type="entry name" value="MFS_trans_sf"/>
</dbReference>
<dbReference type="Gene3D" id="1.20.1250.20">
    <property type="entry name" value="MFS general substrate transporter like domains"/>
    <property type="match status" value="1"/>
</dbReference>
<dbReference type="GO" id="GO:0022857">
    <property type="term" value="F:transmembrane transporter activity"/>
    <property type="evidence" value="ECO:0007669"/>
    <property type="project" value="InterPro"/>
</dbReference>
<dbReference type="Proteomes" id="UP000005239">
    <property type="component" value="Unassembled WGS sequence"/>
</dbReference>
<name>A0A2A6D0K1_PRIPA</name>
<dbReference type="Pfam" id="PF00083">
    <property type="entry name" value="Sugar_tr"/>
    <property type="match status" value="1"/>
</dbReference>
<comment type="subcellular location">
    <subcellularLocation>
        <location evidence="1">Membrane</location>
        <topology evidence="1">Multi-pass membrane protein</topology>
    </subcellularLocation>
</comment>
<evidence type="ECO:0000256" key="3">
    <source>
        <dbReference type="ARBA" id="ARBA00022989"/>
    </source>
</evidence>
<protein>
    <submittedName>
        <fullName evidence="5">Membrane transporter</fullName>
    </submittedName>
</protein>
<dbReference type="GO" id="GO:0016020">
    <property type="term" value="C:membrane"/>
    <property type="evidence" value="ECO:0007669"/>
    <property type="project" value="UniProtKB-SubCell"/>
</dbReference>
<accession>A0A8R1YM40</accession>
<dbReference type="EnsemblMetazoa" id="PPA27270.1">
    <property type="protein sequence ID" value="PPA27270.1"/>
    <property type="gene ID" value="WBGene00116824"/>
</dbReference>
<organism evidence="5 6">
    <name type="scientific">Pristionchus pacificus</name>
    <name type="common">Parasitic nematode worm</name>
    <dbReference type="NCBI Taxonomy" id="54126"/>
    <lineage>
        <taxon>Eukaryota</taxon>
        <taxon>Metazoa</taxon>
        <taxon>Ecdysozoa</taxon>
        <taxon>Nematoda</taxon>
        <taxon>Chromadorea</taxon>
        <taxon>Rhabditida</taxon>
        <taxon>Rhabditina</taxon>
        <taxon>Diplogasteromorpha</taxon>
        <taxon>Diplogasteroidea</taxon>
        <taxon>Neodiplogasteridae</taxon>
        <taxon>Pristionchus</taxon>
    </lineage>
</organism>
<dbReference type="InterPro" id="IPR005828">
    <property type="entry name" value="MFS_sugar_transport-like"/>
</dbReference>
<dbReference type="PANTHER" id="PTHR33351:SF1">
    <property type="entry name" value="IG-LIKE DOMAIN-CONTAINING PROTEIN-RELATED"/>
    <property type="match status" value="1"/>
</dbReference>
<keyword evidence="4" id="KW-0472">Membrane</keyword>
<keyword evidence="3" id="KW-1133">Transmembrane helix</keyword>
<dbReference type="InterPro" id="IPR008999">
    <property type="entry name" value="Actin-crosslinking"/>
</dbReference>
<keyword evidence="6" id="KW-1185">Reference proteome</keyword>
<dbReference type="PROSITE" id="PS50850">
    <property type="entry name" value="MFS"/>
    <property type="match status" value="1"/>
</dbReference>
<dbReference type="SUPFAM" id="SSF103473">
    <property type="entry name" value="MFS general substrate transporter"/>
    <property type="match status" value="1"/>
</dbReference>
<keyword evidence="2" id="KW-0812">Transmembrane</keyword>
<dbReference type="PANTHER" id="PTHR33351">
    <property type="entry name" value="HISACTOPHILIN-1-RELATED"/>
    <property type="match status" value="1"/>
</dbReference>
<reference evidence="5" key="2">
    <citation type="submission" date="2022-06" db="UniProtKB">
        <authorList>
            <consortium name="EnsemblMetazoa"/>
        </authorList>
    </citation>
    <scope>IDENTIFICATION</scope>
    <source>
        <strain evidence="5">PS312</strain>
    </source>
</reference>
<sequence length="1341" mass="151765">MSQSTMIERKAVASGIFRDMHFSKLSNNCELMKCEHAESIDLSWTLQRNDHNRARRYGTRMTLPLTQVGYGYTAMEDRTEIRDAMVASFFYNPTLVCGVFLFIILQLLKHRDYSEICGITTVFSFLIFGNLVQSWLTYILSSTDVLVDSMDKNGWKALTFPNFDLEVYCNEEECTKFNEMTDRHVFLKDDEYYDWMHNNGSCSNIGFSYHFVLVFAADNRLKMLPYSFPVAKNRSDLLEQMNRAIAMIYPAYPTTMYRYQNRYLEYRPDTRRTLKALSLDQLSQIFILWARKKKEEADRKGGRLEEEEPLIEVEADPPTPPPDTLAAAAAAAALSRPPYVQGKCRYSATVILPYPSVAPPTPTVTSDEPQAKSTCSSIQSHLRVNPDKLLDSYGKFGRMQLVGHFLCQYLTILYSSSLFIVNYISIPPQIGCFTKANQTYLPNACDRIEECDDSPYNVTDTKPVGSIFVWYGVTCANNFVVEAGSTSYVMGAMLVVPIFCRLADKYGRKPLLLISLFSSIFINCLIPIAPWYWSYVVLRFLLGATSDAYLSISALLTVELICQDARPWITLLSTTGFAIGLLWIGLLSNFVSNWRILYTGVVAPGFITVIYFCCMTESPYWLASHDKTQDIKEYCKNANKMNGMNVNYRECIEEKGKPAEHHVRFRDLFKHRDIVKGIAINGFVQFTLSTVYYSISFMATRFTDDHGTMSFMILAAAEIPGGVLSLLLMNRFGRRTLVVWSLVVQGLSLFVTPYLGMKSTTVLVSLSFLKVFNSVCFAVHPIFVAESVPTSVRSLVASIVNIPQSMGMLVGPFFKYATELNPHISFIALSIQSCVSGAVLLLLQETKGMDLPEDLDDLDRDRSQYNRKKKSGEFPLNNTFTRLIMIKPLSSTIVTTILLAALPPLIHSTPSAEVAGKYYLKSIHGTYLRSYENEGKWIVDLAPHSMQCEQWHIEESEGKVSLRSHCKQSFLLHEFLNENADGSVKMRHYRELWTPVKNNDGSWSFQSSLGTWLSADDKHTVYTVTKHASWEHFWIEKWTDDSPLEPEPLRKPRISRSSNEYEYVEDLEERLPSASKTTTTTAATTTTEDSAALAAAAAAKEVAGRRCIKSSHGRYLRGWEGLMGNSDWFVGTGSTCGKCEQWYIEEHHGKVAFKSFCGEKYLQAYLEEYTGYSDLSEPLTNELWTVVSSGDGKWSFKSGHGTWLRAHPHGRVSLQTHQKRDEMWSIESWTEPTTTPPLPITTTEIITTTAISTTSTEPTTSTTHSFPSTEAAPLSNAARSTTVHVTSIFVLIILLFSIALNAAVVYWFFQRRRVNLKSASWSSQRNLVVINDNFEDRELVF</sequence>
<evidence type="ECO:0000256" key="1">
    <source>
        <dbReference type="ARBA" id="ARBA00004141"/>
    </source>
</evidence>
<accession>A0A2A6D0K1</accession>
<evidence type="ECO:0000256" key="4">
    <source>
        <dbReference type="ARBA" id="ARBA00023136"/>
    </source>
</evidence>
<gene>
    <name evidence="5" type="primary">WBGene00116824</name>
</gene>
<evidence type="ECO:0000256" key="2">
    <source>
        <dbReference type="ARBA" id="ARBA00022692"/>
    </source>
</evidence>
<evidence type="ECO:0000313" key="5">
    <source>
        <dbReference type="EnsemblMetazoa" id="PPA27270.1"/>
    </source>
</evidence>
<dbReference type="CDD" id="cd00257">
    <property type="entry name" value="beta-trefoil_FSCN-like"/>
    <property type="match status" value="2"/>
</dbReference>
<reference evidence="6" key="1">
    <citation type="journal article" date="2008" name="Nat. Genet.">
        <title>The Pristionchus pacificus genome provides a unique perspective on nematode lifestyle and parasitism.</title>
        <authorList>
            <person name="Dieterich C."/>
            <person name="Clifton S.W."/>
            <person name="Schuster L.N."/>
            <person name="Chinwalla A."/>
            <person name="Delehaunty K."/>
            <person name="Dinkelacker I."/>
            <person name="Fulton L."/>
            <person name="Fulton R."/>
            <person name="Godfrey J."/>
            <person name="Minx P."/>
            <person name="Mitreva M."/>
            <person name="Roeseler W."/>
            <person name="Tian H."/>
            <person name="Witte H."/>
            <person name="Yang S.P."/>
            <person name="Wilson R.K."/>
            <person name="Sommer R.J."/>
        </authorList>
    </citation>
    <scope>NUCLEOTIDE SEQUENCE [LARGE SCALE GENOMIC DNA]</scope>
    <source>
        <strain evidence="6">PS312</strain>
    </source>
</reference>
<dbReference type="Gene3D" id="2.80.10.50">
    <property type="match status" value="2"/>
</dbReference>
<evidence type="ECO:0000313" key="6">
    <source>
        <dbReference type="Proteomes" id="UP000005239"/>
    </source>
</evidence>
<dbReference type="SUPFAM" id="SSF50405">
    <property type="entry name" value="Actin-crosslinking proteins"/>
    <property type="match status" value="2"/>
</dbReference>
<proteinExistence type="predicted"/>
<dbReference type="InterPro" id="IPR020846">
    <property type="entry name" value="MFS_dom"/>
</dbReference>